<reference evidence="2 3" key="1">
    <citation type="submission" date="2024-01" db="EMBL/GenBank/DDBJ databases">
        <title>A draft genome for a cacao thread blight-causing isolate of Paramarasmius palmivorus.</title>
        <authorList>
            <person name="Baruah I.K."/>
            <person name="Bukari Y."/>
            <person name="Amoako-Attah I."/>
            <person name="Meinhardt L.W."/>
            <person name="Bailey B.A."/>
            <person name="Cohen S.P."/>
        </authorList>
    </citation>
    <scope>NUCLEOTIDE SEQUENCE [LARGE SCALE GENOMIC DNA]</scope>
    <source>
        <strain evidence="2 3">GH-12</strain>
    </source>
</reference>
<proteinExistence type="predicted"/>
<keyword evidence="3" id="KW-1185">Reference proteome</keyword>
<evidence type="ECO:0000256" key="1">
    <source>
        <dbReference type="SAM" id="MobiDB-lite"/>
    </source>
</evidence>
<evidence type="ECO:0000313" key="3">
    <source>
        <dbReference type="Proteomes" id="UP001383192"/>
    </source>
</evidence>
<dbReference type="Proteomes" id="UP001383192">
    <property type="component" value="Unassembled WGS sequence"/>
</dbReference>
<evidence type="ECO:0000313" key="2">
    <source>
        <dbReference type="EMBL" id="KAK7037519.1"/>
    </source>
</evidence>
<protein>
    <submittedName>
        <fullName evidence="2">Uncharacterized protein</fullName>
    </submittedName>
</protein>
<feature type="region of interest" description="Disordered" evidence="1">
    <location>
        <begin position="194"/>
        <end position="255"/>
    </location>
</feature>
<comment type="caution">
    <text evidence="2">The sequence shown here is derived from an EMBL/GenBank/DDBJ whole genome shotgun (WGS) entry which is preliminary data.</text>
</comment>
<organism evidence="2 3">
    <name type="scientific">Paramarasmius palmivorus</name>
    <dbReference type="NCBI Taxonomy" id="297713"/>
    <lineage>
        <taxon>Eukaryota</taxon>
        <taxon>Fungi</taxon>
        <taxon>Dikarya</taxon>
        <taxon>Basidiomycota</taxon>
        <taxon>Agaricomycotina</taxon>
        <taxon>Agaricomycetes</taxon>
        <taxon>Agaricomycetidae</taxon>
        <taxon>Agaricales</taxon>
        <taxon>Marasmiineae</taxon>
        <taxon>Marasmiaceae</taxon>
        <taxon>Paramarasmius</taxon>
    </lineage>
</organism>
<sequence length="255" mass="28781">MATYSFAKNACQDFYSRSPKFTNIFPPHVLEFLENALDEEIRSHIQLGKYFFYKSIAIFGPMELQKFWHSQGSLTGITEIVNRDHHIELISKGVCRSGLAGLNSVCGFYAGIGVLSKLDGRMQTIEWIRILMQPLVSFLNLKSSMERDANLRNVLIQIFQSPLRASLNAAPRPLSTSDSFNSRQSLADTTIQLYSRPSDSPTPQTIPFKSIFVTPPKDASSADDTRPQKRARLDDEKENLSPFFLKHGPPRHGSR</sequence>
<dbReference type="AlphaFoldDB" id="A0AAW0CFZ3"/>
<feature type="compositionally biased region" description="Polar residues" evidence="1">
    <location>
        <begin position="194"/>
        <end position="207"/>
    </location>
</feature>
<name>A0AAW0CFZ3_9AGAR</name>
<feature type="compositionally biased region" description="Basic and acidic residues" evidence="1">
    <location>
        <begin position="223"/>
        <end position="239"/>
    </location>
</feature>
<gene>
    <name evidence="2" type="ORF">VNI00_011011</name>
</gene>
<dbReference type="EMBL" id="JAYKXP010000046">
    <property type="protein sequence ID" value="KAK7037519.1"/>
    <property type="molecule type" value="Genomic_DNA"/>
</dbReference>
<accession>A0AAW0CFZ3</accession>